<dbReference type="CDD" id="cd18093">
    <property type="entry name" value="SpoU-like_TrmJ"/>
    <property type="match status" value="1"/>
</dbReference>
<dbReference type="PANTHER" id="PTHR42786:SF2">
    <property type="entry name" value="TRNA (CYTIDINE_URIDINE-2'-O-)-METHYLTRANSFERASE TRMJ"/>
    <property type="match status" value="1"/>
</dbReference>
<dbReference type="PIRSF" id="PIRSF004808">
    <property type="entry name" value="LasT"/>
    <property type="match status" value="1"/>
</dbReference>
<name>A0AAU9ECM1_9BACT</name>
<dbReference type="RefSeq" id="WP_338604234.1">
    <property type="nucleotide sequence ID" value="NZ_AP028679.1"/>
</dbReference>
<dbReference type="InterPro" id="IPR001537">
    <property type="entry name" value="SpoU_MeTrfase"/>
</dbReference>
<dbReference type="InterPro" id="IPR029026">
    <property type="entry name" value="tRNA_m1G_MTases_N"/>
</dbReference>
<gene>
    <name evidence="6" type="ORF">FAK_01000</name>
</gene>
<organism evidence="6 7">
    <name type="scientific">Desulfoferula mesophila</name>
    <dbReference type="NCBI Taxonomy" id="3058419"/>
    <lineage>
        <taxon>Bacteria</taxon>
        <taxon>Pseudomonadati</taxon>
        <taxon>Thermodesulfobacteriota</taxon>
        <taxon>Desulfarculia</taxon>
        <taxon>Desulfarculales</taxon>
        <taxon>Desulfarculaceae</taxon>
        <taxon>Desulfoferula</taxon>
    </lineage>
</organism>
<dbReference type="Pfam" id="PF00588">
    <property type="entry name" value="SpoU_methylase"/>
    <property type="match status" value="1"/>
</dbReference>
<accession>A0AAU9ECM1</accession>
<dbReference type="AlphaFoldDB" id="A0AAU9ECM1"/>
<evidence type="ECO:0000256" key="3">
    <source>
        <dbReference type="ARBA" id="ARBA00022679"/>
    </source>
</evidence>
<dbReference type="Gene3D" id="3.40.1280.10">
    <property type="match status" value="1"/>
</dbReference>
<evidence type="ECO:0000256" key="4">
    <source>
        <dbReference type="ARBA" id="ARBA00022691"/>
    </source>
</evidence>
<keyword evidence="7" id="KW-1185">Reference proteome</keyword>
<dbReference type="Proteomes" id="UP001366166">
    <property type="component" value="Chromosome"/>
</dbReference>
<dbReference type="InterPro" id="IPR004384">
    <property type="entry name" value="RNA_MeTrfase_TrmJ/LasT"/>
</dbReference>
<evidence type="ECO:0000259" key="5">
    <source>
        <dbReference type="Pfam" id="PF00588"/>
    </source>
</evidence>
<feature type="domain" description="tRNA/rRNA methyltransferase SpoU type" evidence="5">
    <location>
        <begin position="12"/>
        <end position="161"/>
    </location>
</feature>
<dbReference type="InterPro" id="IPR029028">
    <property type="entry name" value="Alpha/beta_knot_MTases"/>
</dbReference>
<comment type="similarity">
    <text evidence="1">Belongs to the class IV-like SAM-binding methyltransferase superfamily. RNA methyltransferase TrmH family.</text>
</comment>
<dbReference type="EMBL" id="AP028679">
    <property type="protein sequence ID" value="BEQ13034.1"/>
    <property type="molecule type" value="Genomic_DNA"/>
</dbReference>
<evidence type="ECO:0000256" key="2">
    <source>
        <dbReference type="ARBA" id="ARBA00022603"/>
    </source>
</evidence>
<evidence type="ECO:0000313" key="7">
    <source>
        <dbReference type="Proteomes" id="UP001366166"/>
    </source>
</evidence>
<dbReference type="SUPFAM" id="SSF75217">
    <property type="entry name" value="alpha/beta knot"/>
    <property type="match status" value="1"/>
</dbReference>
<dbReference type="KEGG" id="dmp:FAK_01000"/>
<keyword evidence="4" id="KW-0949">S-adenosyl-L-methionine</keyword>
<dbReference type="GO" id="GO:0003723">
    <property type="term" value="F:RNA binding"/>
    <property type="evidence" value="ECO:0007669"/>
    <property type="project" value="InterPro"/>
</dbReference>
<evidence type="ECO:0000313" key="6">
    <source>
        <dbReference type="EMBL" id="BEQ13034.1"/>
    </source>
</evidence>
<dbReference type="GO" id="GO:0002128">
    <property type="term" value="P:tRNA nucleoside ribose methylation"/>
    <property type="evidence" value="ECO:0007669"/>
    <property type="project" value="TreeGrafter"/>
</dbReference>
<keyword evidence="2 6" id="KW-0489">Methyltransferase</keyword>
<protein>
    <submittedName>
        <fullName evidence="6">rRNA methyltransferase</fullName>
    </submittedName>
</protein>
<dbReference type="GO" id="GO:0005829">
    <property type="term" value="C:cytosol"/>
    <property type="evidence" value="ECO:0007669"/>
    <property type="project" value="TreeGrafter"/>
</dbReference>
<keyword evidence="3" id="KW-0808">Transferase</keyword>
<reference evidence="7" key="1">
    <citation type="journal article" date="2023" name="Arch. Microbiol.">
        <title>Desulfoferula mesophilus gen. nov. sp. nov., a mesophilic sulfate-reducing bacterium isolated from a brackish lake sediment.</title>
        <authorList>
            <person name="Watanabe T."/>
            <person name="Yabe T."/>
            <person name="Tsuji J.M."/>
            <person name="Fukui M."/>
        </authorList>
    </citation>
    <scope>NUCLEOTIDE SEQUENCE [LARGE SCALE GENOMIC DNA]</scope>
    <source>
        <strain evidence="7">12FAK</strain>
    </source>
</reference>
<evidence type="ECO:0000256" key="1">
    <source>
        <dbReference type="ARBA" id="ARBA00007228"/>
    </source>
</evidence>
<dbReference type="Gene3D" id="1.10.8.590">
    <property type="match status" value="1"/>
</dbReference>
<dbReference type="PANTHER" id="PTHR42786">
    <property type="entry name" value="TRNA/RRNA METHYLTRANSFERASE"/>
    <property type="match status" value="1"/>
</dbReference>
<proteinExistence type="inferred from homology"/>
<dbReference type="GO" id="GO:0008173">
    <property type="term" value="F:RNA methyltransferase activity"/>
    <property type="evidence" value="ECO:0007669"/>
    <property type="project" value="InterPro"/>
</dbReference>
<sequence>MAPRTSIDLSALVVVLVRPRFPENIGSAARVVANMGLGALRVVEPERAWDEPMNRLASTCGRQVLQDMETYASLSEALADTVGAAATTARTGYKRGELLSPRRAAPELLRWARGGRVALVFGPEDRGLTTAQLDRCQLSVCIPTDQASSLNLAQAVMVMAYEMRVAALERETTPAAGPTPASHGEMMGLHRHLMDGLVAIGTLLADNPEHFYRPIKNVIERGRPSSREVRAMRGIARQMLWLAGQLPDRPPKKK</sequence>